<feature type="region of interest" description="Disordered" evidence="1">
    <location>
        <begin position="201"/>
        <end position="232"/>
    </location>
</feature>
<dbReference type="GO" id="GO:0005096">
    <property type="term" value="F:GTPase activator activity"/>
    <property type="evidence" value="ECO:0007669"/>
    <property type="project" value="TreeGrafter"/>
</dbReference>
<reference evidence="3 4" key="1">
    <citation type="submission" date="2011-10" db="EMBL/GenBank/DDBJ databases">
        <authorList>
            <person name="Genoscope - CEA"/>
        </authorList>
    </citation>
    <scope>NUCLEOTIDE SEQUENCE [LARGE SCALE GENOMIC DNA]</scope>
    <source>
        <strain evidence="3 4">RCC 1105</strain>
    </source>
</reference>
<dbReference type="PANTHER" id="PTHR47219">
    <property type="entry name" value="RAB GTPASE-ACTIVATING PROTEIN 1-LIKE"/>
    <property type="match status" value="1"/>
</dbReference>
<feature type="compositionally biased region" description="Polar residues" evidence="1">
    <location>
        <begin position="217"/>
        <end position="229"/>
    </location>
</feature>
<feature type="compositionally biased region" description="Low complexity" evidence="1">
    <location>
        <begin position="1"/>
        <end position="11"/>
    </location>
</feature>
<organism evidence="3 4">
    <name type="scientific">Bathycoccus prasinos</name>
    <dbReference type="NCBI Taxonomy" id="41875"/>
    <lineage>
        <taxon>Eukaryota</taxon>
        <taxon>Viridiplantae</taxon>
        <taxon>Chlorophyta</taxon>
        <taxon>Mamiellophyceae</taxon>
        <taxon>Mamiellales</taxon>
        <taxon>Bathycoccaceae</taxon>
        <taxon>Bathycoccus</taxon>
    </lineage>
</organism>
<dbReference type="InterPro" id="IPR050302">
    <property type="entry name" value="Rab_GAP_TBC_domain"/>
</dbReference>
<dbReference type="SMART" id="SM00164">
    <property type="entry name" value="TBC"/>
    <property type="match status" value="1"/>
</dbReference>
<dbReference type="PROSITE" id="PS50086">
    <property type="entry name" value="TBC_RABGAP"/>
    <property type="match status" value="1"/>
</dbReference>
<evidence type="ECO:0000259" key="2">
    <source>
        <dbReference type="PROSITE" id="PS50086"/>
    </source>
</evidence>
<feature type="region of interest" description="Disordered" evidence="1">
    <location>
        <begin position="1"/>
        <end position="23"/>
    </location>
</feature>
<dbReference type="FunFam" id="1.10.8.270:FF:000026">
    <property type="entry name" value="TBC (Tre-2/Bub2/Cdc16) domain family"/>
    <property type="match status" value="1"/>
</dbReference>
<protein>
    <recommendedName>
        <fullName evidence="2">Rab-GAP TBC domain-containing protein</fullName>
    </recommendedName>
</protein>
<evidence type="ECO:0000313" key="4">
    <source>
        <dbReference type="Proteomes" id="UP000198341"/>
    </source>
</evidence>
<feature type="compositionally biased region" description="Low complexity" evidence="1">
    <location>
        <begin position="674"/>
        <end position="695"/>
    </location>
</feature>
<dbReference type="Gene3D" id="1.10.472.80">
    <property type="entry name" value="Ypt/Rab-GAP domain of gyp1p, domain 3"/>
    <property type="match status" value="1"/>
</dbReference>
<feature type="domain" description="Rab-GAP TBC" evidence="2">
    <location>
        <begin position="153"/>
        <end position="400"/>
    </location>
</feature>
<dbReference type="STRING" id="41875.K8FD70"/>
<dbReference type="AlphaFoldDB" id="K8FD70"/>
<dbReference type="Gene3D" id="1.10.8.270">
    <property type="entry name" value="putative rabgap domain of human tbc1 domain family member 14 like domains"/>
    <property type="match status" value="1"/>
</dbReference>
<dbReference type="InterPro" id="IPR035969">
    <property type="entry name" value="Rab-GAP_TBC_sf"/>
</dbReference>
<accession>K8FD70</accession>
<feature type="compositionally biased region" description="Polar residues" evidence="1">
    <location>
        <begin position="602"/>
        <end position="611"/>
    </location>
</feature>
<feature type="compositionally biased region" description="Basic and acidic residues" evidence="1">
    <location>
        <begin position="719"/>
        <end position="733"/>
    </location>
</feature>
<evidence type="ECO:0000256" key="1">
    <source>
        <dbReference type="SAM" id="MobiDB-lite"/>
    </source>
</evidence>
<dbReference type="GO" id="GO:0031267">
    <property type="term" value="F:small GTPase binding"/>
    <property type="evidence" value="ECO:0007669"/>
    <property type="project" value="TreeGrafter"/>
</dbReference>
<dbReference type="PANTHER" id="PTHR47219:SF20">
    <property type="entry name" value="TBC1 DOMAIN FAMILY MEMBER 2B"/>
    <property type="match status" value="1"/>
</dbReference>
<dbReference type="OrthoDB" id="17687at2759"/>
<evidence type="ECO:0000313" key="3">
    <source>
        <dbReference type="EMBL" id="CCO20188.1"/>
    </source>
</evidence>
<dbReference type="Proteomes" id="UP000198341">
    <property type="component" value="Chromosome 16"/>
</dbReference>
<feature type="region of interest" description="Disordered" evidence="1">
    <location>
        <begin position="539"/>
        <end position="733"/>
    </location>
</feature>
<sequence>MATTTTTNTEENQSRDAYGFAISKENKQPKDWKEVLRKEEEERQVAWYEFLRRGEDGMTPPTHAKRKMKYNEDNEEEKDDNDEDEEENDSFDAVRAVMALIRDDDSADDDTDDKKEEKKKKKKNTDTTSDEVSSSSEFDGKRRKELEMLVNNGLPMSQRAKLWEIFANVPSKRKKGLYDDLVRRIEETVDENNADDNSYNLILSERNGSPPKDANDDTNINNNKATLPTSDDDDKCESKLFDIYNHVQSFADAKVQVEKDLPRTFPAHPLLEGVGRDALRRVLLAYARYNPKVGYCQGLNFLAGLLLLLMPEESAFYVLGTIVEDILPGYFVTKQMLAPSVDQKILRVFGSQKLPTLLEKLDKFNIPLSAITLNWFLCLFVNCLPWETALRVWDVLLFKRDRTVLFQVTLALLESPSILKAVKEPTSDVSALATALQSAVTEAFDASALMMTATLGNADVTMHKVEQLARKHKKSVAKEIFGADYHQFMTMSMSFAFTNTTGNNNKDSGKDGEDADSKKLGEMFEKWCTPWRERKKYIQQQSTKNREKEEGVSLTTTPELADDNIDEEGASLDEKISKVLRFDETDEDGRPANHPLVETPMTCDSVQSSSAPVAKQKEGEEKDGSGDEAESAPTTTTTTTTTTGSFGTSFKEWMSTARKSWEFKRKSSSKEVEVTSGSSGSSSGSGGATAAPASSEEYDENNDAVVKEQTSSDAAPLHSRLEKLERDAKEKDDVIRKLQKRIEALEERLLLSSK</sequence>
<dbReference type="RefSeq" id="XP_007508571.1">
    <property type="nucleotide sequence ID" value="XM_007508509.1"/>
</dbReference>
<feature type="compositionally biased region" description="Low complexity" evidence="1">
    <location>
        <begin position="634"/>
        <end position="650"/>
    </location>
</feature>
<dbReference type="KEGG" id="bpg:Bathy16g02400"/>
<proteinExistence type="predicted"/>
<feature type="compositionally biased region" description="Acidic residues" evidence="1">
    <location>
        <begin position="73"/>
        <end position="90"/>
    </location>
</feature>
<dbReference type="Pfam" id="PF00566">
    <property type="entry name" value="RabGAP-TBC"/>
    <property type="match status" value="1"/>
</dbReference>
<dbReference type="EMBL" id="FO082263">
    <property type="protein sequence ID" value="CCO20188.1"/>
    <property type="molecule type" value="Genomic_DNA"/>
</dbReference>
<feature type="compositionally biased region" description="Low complexity" evidence="1">
    <location>
        <begin position="126"/>
        <end position="137"/>
    </location>
</feature>
<dbReference type="GeneID" id="19011260"/>
<dbReference type="SUPFAM" id="SSF47923">
    <property type="entry name" value="Ypt/Rab-GAP domain of gyp1p"/>
    <property type="match status" value="2"/>
</dbReference>
<name>K8FD70_9CHLO</name>
<feature type="region of interest" description="Disordered" evidence="1">
    <location>
        <begin position="49"/>
        <end position="140"/>
    </location>
</feature>
<gene>
    <name evidence="3" type="ordered locus">Bathy16g02400</name>
</gene>
<dbReference type="eggNOG" id="KOG2058">
    <property type="taxonomic scope" value="Eukaryota"/>
</dbReference>
<feature type="compositionally biased region" description="Basic and acidic residues" evidence="1">
    <location>
        <begin position="659"/>
        <end position="673"/>
    </location>
</feature>
<feature type="compositionally biased region" description="Basic and acidic residues" evidence="1">
    <location>
        <begin position="615"/>
        <end position="625"/>
    </location>
</feature>
<keyword evidence="4" id="KW-1185">Reference proteome</keyword>
<feature type="compositionally biased region" description="Basic and acidic residues" evidence="1">
    <location>
        <begin position="572"/>
        <end position="591"/>
    </location>
</feature>
<dbReference type="InterPro" id="IPR000195">
    <property type="entry name" value="Rab-GAP-TBC_dom"/>
</dbReference>
<feature type="compositionally biased region" description="Acidic residues" evidence="1">
    <location>
        <begin position="560"/>
        <end position="571"/>
    </location>
</feature>